<evidence type="ECO:0000259" key="1">
    <source>
        <dbReference type="Pfam" id="PF17919"/>
    </source>
</evidence>
<dbReference type="Gene3D" id="3.10.20.370">
    <property type="match status" value="1"/>
</dbReference>
<dbReference type="InterPro" id="IPR041577">
    <property type="entry name" value="RT_RNaseH_2"/>
</dbReference>
<organism evidence="2 3">
    <name type="scientific">Phytophthora cactorum</name>
    <dbReference type="NCBI Taxonomy" id="29920"/>
    <lineage>
        <taxon>Eukaryota</taxon>
        <taxon>Sar</taxon>
        <taxon>Stramenopiles</taxon>
        <taxon>Oomycota</taxon>
        <taxon>Peronosporomycetes</taxon>
        <taxon>Peronosporales</taxon>
        <taxon>Peronosporaceae</taxon>
        <taxon>Phytophthora</taxon>
    </lineage>
</organism>
<dbReference type="InterPro" id="IPR043502">
    <property type="entry name" value="DNA/RNA_pol_sf"/>
</dbReference>
<name>A0A329RIX0_9STRA</name>
<feature type="domain" description="Reverse transcriptase/retrotransposon-derived protein RNase H-like" evidence="1">
    <location>
        <begin position="6"/>
        <end position="104"/>
    </location>
</feature>
<dbReference type="PANTHER" id="PTHR34072">
    <property type="entry name" value="ENZYMATIC POLYPROTEIN-RELATED"/>
    <property type="match status" value="1"/>
</dbReference>
<accession>A0A329RIX0</accession>
<dbReference type="SUPFAM" id="SSF56672">
    <property type="entry name" value="DNA/RNA polymerases"/>
    <property type="match status" value="1"/>
</dbReference>
<dbReference type="Pfam" id="PF17919">
    <property type="entry name" value="RT_RNaseH_2"/>
    <property type="match status" value="1"/>
</dbReference>
<dbReference type="VEuPathDB" id="FungiDB:PC110_g19452"/>
<reference evidence="2 3" key="1">
    <citation type="submission" date="2018-01" db="EMBL/GenBank/DDBJ databases">
        <title>Draft genome of the strawberry crown rot pathogen Phytophthora cactorum.</title>
        <authorList>
            <person name="Armitage A.D."/>
            <person name="Lysoe E."/>
            <person name="Nellist C.F."/>
            <person name="Harrison R.J."/>
            <person name="Brurberg M.B."/>
        </authorList>
    </citation>
    <scope>NUCLEOTIDE SEQUENCE [LARGE SCALE GENOMIC DNA]</scope>
    <source>
        <strain evidence="2 3">10300</strain>
    </source>
</reference>
<evidence type="ECO:0000313" key="2">
    <source>
        <dbReference type="EMBL" id="RAW24119.1"/>
    </source>
</evidence>
<keyword evidence="3" id="KW-1185">Reference proteome</keyword>
<dbReference type="Proteomes" id="UP000251314">
    <property type="component" value="Unassembled WGS sequence"/>
</dbReference>
<gene>
    <name evidence="2" type="ORF">PC110_g19452</name>
</gene>
<dbReference type="PANTHER" id="PTHR34072:SF56">
    <property type="entry name" value="REVERSE TRANSCRIPTASE_RETROTRANSPOSON-DERIVED PROTEIN RNASE H-LIKE DOMAIN-CONTAINING PROTEIN"/>
    <property type="match status" value="1"/>
</dbReference>
<dbReference type="AlphaFoldDB" id="A0A329RIX0"/>
<dbReference type="STRING" id="29920.A0A329RIX0"/>
<evidence type="ECO:0000313" key="3">
    <source>
        <dbReference type="Proteomes" id="UP000251314"/>
    </source>
</evidence>
<comment type="caution">
    <text evidence="2">The sequence shown here is derived from an EMBL/GenBank/DDBJ whole genome shotgun (WGS) entry which is preliminary data.</text>
</comment>
<sequence length="128" mass="14418">MPRGSWRSEHQDAFDAVKTSLSTAPVLMLPDNSKPFHVVCDASDFAIDCALMQFADEGRERVVNHQSRQLKAAERNYPVHDKELLVMRYALVKFRVFLLCEQTFAVCTDSYEEPSSVPTHGALAVAFL</sequence>
<dbReference type="EMBL" id="MJFZ01000932">
    <property type="protein sequence ID" value="RAW24119.1"/>
    <property type="molecule type" value="Genomic_DNA"/>
</dbReference>
<proteinExistence type="predicted"/>
<dbReference type="OrthoDB" id="111931at2759"/>
<protein>
    <recommendedName>
        <fullName evidence="1">Reverse transcriptase/retrotransposon-derived protein RNase H-like domain-containing protein</fullName>
    </recommendedName>
</protein>